<evidence type="ECO:0000313" key="2">
    <source>
        <dbReference type="EMBL" id="OXA89293.1"/>
    </source>
</evidence>
<keyword evidence="4" id="KW-1185">Reference proteome</keyword>
<dbReference type="Proteomes" id="UP000198302">
    <property type="component" value="Unassembled WGS sequence"/>
</dbReference>
<gene>
    <name evidence="2" type="ORF">B0A73_06870</name>
    <name evidence="1" type="ORF">IW18_12035</name>
</gene>
<evidence type="ECO:0008006" key="5">
    <source>
        <dbReference type="Google" id="ProtNLM"/>
    </source>
</evidence>
<dbReference type="AlphaFoldDB" id="A0A0D0EEN3"/>
<dbReference type="Proteomes" id="UP000032061">
    <property type="component" value="Unassembled WGS sequence"/>
</dbReference>
<comment type="caution">
    <text evidence="1">The sequence shown here is derived from an EMBL/GenBank/DDBJ whole genome shotgun (WGS) entry which is preliminary data.</text>
</comment>
<reference evidence="1 3" key="1">
    <citation type="submission" date="2015-01" db="EMBL/GenBank/DDBJ databases">
        <title>Genome of Flavobacterium hibernum DSM 12611.</title>
        <authorList>
            <person name="Stropko S.J."/>
            <person name="Pipes S.E."/>
            <person name="Newman J.D."/>
        </authorList>
    </citation>
    <scope>NUCLEOTIDE SEQUENCE [LARGE SCALE GENOMIC DNA]</scope>
    <source>
        <strain evidence="1 3">DSM 12611</strain>
    </source>
</reference>
<dbReference type="OrthoDB" id="1417969at2"/>
<name>A0A0D0EEN3_9FLAO</name>
<dbReference type="RefSeq" id="WP_041517996.1">
    <property type="nucleotide sequence ID" value="NZ_JPRK01000009.1"/>
</dbReference>
<organism evidence="1 3">
    <name type="scientific">Flavobacterium hibernum</name>
    <dbReference type="NCBI Taxonomy" id="37752"/>
    <lineage>
        <taxon>Bacteria</taxon>
        <taxon>Pseudomonadati</taxon>
        <taxon>Bacteroidota</taxon>
        <taxon>Flavobacteriia</taxon>
        <taxon>Flavobacteriales</taxon>
        <taxon>Flavobacteriaceae</taxon>
        <taxon>Flavobacterium</taxon>
    </lineage>
</organism>
<sequence length="334" mass="36288">MKKYASLLLLALLLNGCDDGDLTVDSVDFENITPQTCDPTANTLIYKLKPQEALLLQLPPGSITNDPTLKDAPVIYNIETGGNGSYRYLYRAYDGAVATANICNLIPPKTPNVTQEWLAIAGVIEIATAQVEETDQTTGSSKITGYVHSINLKNVTFLKPGDIKQVMPEIGFGDLKTTVTPVVVNFTDEDAIYCDTNKKVYNDNGVSSLTIENLDPLLIVNVVTPVGTSRTSLINSNNTLNKVYYRTYSGTLPQDTSDYFCIEKTPTTPPVLDSWYGKDGEANVSGIIKVTTTVDVSGKIFRHRVVLENAVLRKGNSSFKLGTSFLLGTAITTL</sequence>
<evidence type="ECO:0000313" key="4">
    <source>
        <dbReference type="Proteomes" id="UP000198302"/>
    </source>
</evidence>
<evidence type="ECO:0000313" key="3">
    <source>
        <dbReference type="Proteomes" id="UP000032061"/>
    </source>
</evidence>
<evidence type="ECO:0000313" key="1">
    <source>
        <dbReference type="EMBL" id="KIO52654.1"/>
    </source>
</evidence>
<protein>
    <recommendedName>
        <fullName evidence="5">Lipoprotein</fullName>
    </recommendedName>
</protein>
<proteinExistence type="predicted"/>
<reference evidence="2 4" key="2">
    <citation type="submission" date="2016-11" db="EMBL/GenBank/DDBJ databases">
        <title>Whole genomes of Flavobacteriaceae.</title>
        <authorList>
            <person name="Stine C."/>
            <person name="Li C."/>
            <person name="Tadesse D."/>
        </authorList>
    </citation>
    <scope>NUCLEOTIDE SEQUENCE [LARGE SCALE GENOMIC DNA]</scope>
    <source>
        <strain evidence="2 4">ATCC 51468</strain>
    </source>
</reference>
<dbReference type="STRING" id="37752.IW18_12035"/>
<dbReference type="EMBL" id="JPRK01000009">
    <property type="protein sequence ID" value="KIO52654.1"/>
    <property type="molecule type" value="Genomic_DNA"/>
</dbReference>
<accession>A0A0D0EEN3</accession>
<dbReference type="EMBL" id="MUGX01000009">
    <property type="protein sequence ID" value="OXA89293.1"/>
    <property type="molecule type" value="Genomic_DNA"/>
</dbReference>